<keyword evidence="5" id="KW-0560">Oxidoreductase</keyword>
<keyword evidence="4" id="KW-0521">NADP</keyword>
<dbReference type="PRINTS" id="PR00370">
    <property type="entry name" value="FMOXYGENASE"/>
</dbReference>
<dbReference type="EMBL" id="KL198089">
    <property type="protein sequence ID" value="KDQ08536.1"/>
    <property type="molecule type" value="Genomic_DNA"/>
</dbReference>
<dbReference type="OrthoDB" id="66881at2759"/>
<keyword evidence="3" id="KW-0274">FAD</keyword>
<dbReference type="GO" id="GO:0050661">
    <property type="term" value="F:NADP binding"/>
    <property type="evidence" value="ECO:0007669"/>
    <property type="project" value="InterPro"/>
</dbReference>
<evidence type="ECO:0000256" key="5">
    <source>
        <dbReference type="ARBA" id="ARBA00023002"/>
    </source>
</evidence>
<dbReference type="InterPro" id="IPR045632">
    <property type="entry name" value="DUF6314"/>
</dbReference>
<evidence type="ECO:0000256" key="1">
    <source>
        <dbReference type="ARBA" id="ARBA00009183"/>
    </source>
</evidence>
<dbReference type="InterPro" id="IPR050346">
    <property type="entry name" value="FMO-like"/>
</dbReference>
<keyword evidence="2" id="KW-0285">Flavoprotein</keyword>
<feature type="domain" description="DUF6314" evidence="6">
    <location>
        <begin position="518"/>
        <end position="677"/>
    </location>
</feature>
<dbReference type="Pfam" id="PF19834">
    <property type="entry name" value="DUF6314"/>
    <property type="match status" value="1"/>
</dbReference>
<evidence type="ECO:0000313" key="7">
    <source>
        <dbReference type="EMBL" id="KDQ08536.1"/>
    </source>
</evidence>
<evidence type="ECO:0000313" key="8">
    <source>
        <dbReference type="Proteomes" id="UP000027195"/>
    </source>
</evidence>
<accession>A0A067MAA7</accession>
<gene>
    <name evidence="7" type="ORF">BOTBODRAFT_59266</name>
</gene>
<dbReference type="InterPro" id="IPR000960">
    <property type="entry name" value="Flavin_mOase"/>
</dbReference>
<evidence type="ECO:0000256" key="4">
    <source>
        <dbReference type="ARBA" id="ARBA00022857"/>
    </source>
</evidence>
<dbReference type="PANTHER" id="PTHR23023">
    <property type="entry name" value="DIMETHYLANILINE MONOOXYGENASE"/>
    <property type="match status" value="1"/>
</dbReference>
<evidence type="ECO:0000256" key="2">
    <source>
        <dbReference type="ARBA" id="ARBA00022630"/>
    </source>
</evidence>
<dbReference type="SUPFAM" id="SSF51905">
    <property type="entry name" value="FAD/NAD(P)-binding domain"/>
    <property type="match status" value="2"/>
</dbReference>
<dbReference type="Proteomes" id="UP000027195">
    <property type="component" value="Unassembled WGS sequence"/>
</dbReference>
<dbReference type="AlphaFoldDB" id="A0A067MAA7"/>
<dbReference type="STRING" id="930990.A0A067MAA7"/>
<evidence type="ECO:0000259" key="6">
    <source>
        <dbReference type="Pfam" id="PF19834"/>
    </source>
</evidence>
<dbReference type="Gene3D" id="3.50.50.60">
    <property type="entry name" value="FAD/NAD(P)-binding domain"/>
    <property type="match status" value="1"/>
</dbReference>
<dbReference type="InterPro" id="IPR020946">
    <property type="entry name" value="Flavin_mOase-like"/>
</dbReference>
<proteinExistence type="inferred from homology"/>
<dbReference type="Pfam" id="PF00743">
    <property type="entry name" value="FMO-like"/>
    <property type="match status" value="1"/>
</dbReference>
<organism evidence="7 8">
    <name type="scientific">Botryobasidium botryosum (strain FD-172 SS1)</name>
    <dbReference type="NCBI Taxonomy" id="930990"/>
    <lineage>
        <taxon>Eukaryota</taxon>
        <taxon>Fungi</taxon>
        <taxon>Dikarya</taxon>
        <taxon>Basidiomycota</taxon>
        <taxon>Agaricomycotina</taxon>
        <taxon>Agaricomycetes</taxon>
        <taxon>Cantharellales</taxon>
        <taxon>Botryobasidiaceae</taxon>
        <taxon>Botryobasidium</taxon>
    </lineage>
</organism>
<keyword evidence="8" id="KW-1185">Reference proteome</keyword>
<dbReference type="GO" id="GO:0050660">
    <property type="term" value="F:flavin adenine dinucleotide binding"/>
    <property type="evidence" value="ECO:0007669"/>
    <property type="project" value="InterPro"/>
</dbReference>
<evidence type="ECO:0000256" key="3">
    <source>
        <dbReference type="ARBA" id="ARBA00022827"/>
    </source>
</evidence>
<reference evidence="8" key="1">
    <citation type="journal article" date="2014" name="Proc. Natl. Acad. Sci. U.S.A.">
        <title>Extensive sampling of basidiomycete genomes demonstrates inadequacy of the white-rot/brown-rot paradigm for wood decay fungi.</title>
        <authorList>
            <person name="Riley R."/>
            <person name="Salamov A.A."/>
            <person name="Brown D.W."/>
            <person name="Nagy L.G."/>
            <person name="Floudas D."/>
            <person name="Held B.W."/>
            <person name="Levasseur A."/>
            <person name="Lombard V."/>
            <person name="Morin E."/>
            <person name="Otillar R."/>
            <person name="Lindquist E.A."/>
            <person name="Sun H."/>
            <person name="LaButti K.M."/>
            <person name="Schmutz J."/>
            <person name="Jabbour D."/>
            <person name="Luo H."/>
            <person name="Baker S.E."/>
            <person name="Pisabarro A.G."/>
            <person name="Walton J.D."/>
            <person name="Blanchette R.A."/>
            <person name="Henrissat B."/>
            <person name="Martin F."/>
            <person name="Cullen D."/>
            <person name="Hibbett D.S."/>
            <person name="Grigoriev I.V."/>
        </authorList>
    </citation>
    <scope>NUCLEOTIDE SEQUENCE [LARGE SCALE GENOMIC DNA]</scope>
    <source>
        <strain evidence="8">FD-172 SS1</strain>
    </source>
</reference>
<dbReference type="InParanoid" id="A0A067MAA7"/>
<sequence>MSGKSGKTVAIIGGGVSGLCAAKALRDVGLSPRIFEASLHVGGLWGPESTLCRPSMRTNISKYTCTFSDFPWRTEDAAQTPATFPQAHQVGLYLSRYASTFLQPEDISLGCSVQHVSKVDNDRWSLEWSSAVHGQQSEIFDHIIIASGFFSRAFTPNLAGLDTFPGVVMHSSEYRLPDQFKGKRVAVVGDSLSAAELAGDMAPYTKDLVHITPRAFWALPRYFPMRSADPATPFLPNDMVLFRRSPRRVPHEVPIPEDADIKRRNAFFKSILGDQSALAPELSISEADRCFIAISENYAGALRSKSIHIQRGHLKSVEGNSLLLDNGTKVEEIDAIVMATGFRTSLPFLDQSVIDTISFDPNNLLIPAPLYRCVFHPSLPTAAFVGMYRGPYFGVIELQARWVAAVFSGRLPRPSEKAQLEGIELEKQLRDHVPRTQFPHSDYVGLMHDLSSELNIDAPAIPPVDSEIDFITPAQFASADDAGDPSGRREDVLSDVKEGIAASRQGKWVAAAVFRSIQGPWKLSRRLVSSEPTHPSGTFTGTAIFTPTETPNEYDYHEQGELVTDTGLRLTAMRKYIYRFEEDLDRIDIYFNDASGQGFFHSLKFLAPDEEALTFPASMDADPKSGWRAVGDHLCIKDFYAASYKFAFDGANLSEFWIAFEVKGPSKDYVATANYTR</sequence>
<dbReference type="GO" id="GO:0004499">
    <property type="term" value="F:N,N-dimethylaniline monooxygenase activity"/>
    <property type="evidence" value="ECO:0007669"/>
    <property type="project" value="InterPro"/>
</dbReference>
<dbReference type="HOGENOM" id="CLU_023116_0_0_1"/>
<protein>
    <recommendedName>
        <fullName evidence="6">DUF6314 domain-containing protein</fullName>
    </recommendedName>
</protein>
<name>A0A067MAA7_BOTB1</name>
<comment type="similarity">
    <text evidence="1">Belongs to the FMO family.</text>
</comment>
<dbReference type="InterPro" id="IPR036188">
    <property type="entry name" value="FAD/NAD-bd_sf"/>
</dbReference>